<feature type="region of interest" description="Disordered" evidence="1">
    <location>
        <begin position="40"/>
        <end position="59"/>
    </location>
</feature>
<keyword evidence="3" id="KW-1185">Reference proteome</keyword>
<evidence type="ECO:0000313" key="2">
    <source>
        <dbReference type="EMBL" id="MFC7247527.1"/>
    </source>
</evidence>
<name>A0ABW2H6Z2_9ACTN</name>
<dbReference type="EMBL" id="JBHTAC010000058">
    <property type="protein sequence ID" value="MFC7247527.1"/>
    <property type="molecule type" value="Genomic_DNA"/>
</dbReference>
<accession>A0ABW2H6Z2</accession>
<comment type="caution">
    <text evidence="2">The sequence shown here is derived from an EMBL/GenBank/DDBJ whole genome shotgun (WGS) entry which is preliminary data.</text>
</comment>
<evidence type="ECO:0000256" key="1">
    <source>
        <dbReference type="SAM" id="MobiDB-lite"/>
    </source>
</evidence>
<feature type="compositionally biased region" description="Basic and acidic residues" evidence="1">
    <location>
        <begin position="47"/>
        <end position="59"/>
    </location>
</feature>
<evidence type="ECO:0000313" key="3">
    <source>
        <dbReference type="Proteomes" id="UP001596392"/>
    </source>
</evidence>
<dbReference type="Proteomes" id="UP001596392">
    <property type="component" value="Unassembled WGS sequence"/>
</dbReference>
<dbReference type="RefSeq" id="WP_376810251.1">
    <property type="nucleotide sequence ID" value="NZ_JBHTAC010000058.1"/>
</dbReference>
<protein>
    <submittedName>
        <fullName evidence="2">Uncharacterized protein</fullName>
    </submittedName>
</protein>
<sequence length="59" mass="6447">MALPGQARYAPLRRALDQAAAGDIADTCLRGVEVWQQSFDRPAGTLGRRDADAEPDIRH</sequence>
<gene>
    <name evidence="2" type="ORF">ACFQO7_34125</name>
</gene>
<proteinExistence type="predicted"/>
<reference evidence="3" key="1">
    <citation type="journal article" date="2019" name="Int. J. Syst. Evol. Microbiol.">
        <title>The Global Catalogue of Microorganisms (GCM) 10K type strain sequencing project: providing services to taxonomists for standard genome sequencing and annotation.</title>
        <authorList>
            <consortium name="The Broad Institute Genomics Platform"/>
            <consortium name="The Broad Institute Genome Sequencing Center for Infectious Disease"/>
            <person name="Wu L."/>
            <person name="Ma J."/>
        </authorList>
    </citation>
    <scope>NUCLEOTIDE SEQUENCE [LARGE SCALE GENOMIC DNA]</scope>
    <source>
        <strain evidence="3">CGMCC 1.9106</strain>
    </source>
</reference>
<organism evidence="2 3">
    <name type="scientific">Catellatospora aurea</name>
    <dbReference type="NCBI Taxonomy" id="1337874"/>
    <lineage>
        <taxon>Bacteria</taxon>
        <taxon>Bacillati</taxon>
        <taxon>Actinomycetota</taxon>
        <taxon>Actinomycetes</taxon>
        <taxon>Micromonosporales</taxon>
        <taxon>Micromonosporaceae</taxon>
        <taxon>Catellatospora</taxon>
    </lineage>
</organism>